<dbReference type="InterPro" id="IPR038136">
    <property type="entry name" value="CofD-like_dom_sf"/>
</dbReference>
<gene>
    <name evidence="3" type="ORF">SAMN02910418_01508</name>
</gene>
<dbReference type="GO" id="GO:0008360">
    <property type="term" value="P:regulation of cell shape"/>
    <property type="evidence" value="ECO:0007669"/>
    <property type="project" value="UniProtKB-UniRule"/>
</dbReference>
<dbReference type="EMBL" id="FNQV01000008">
    <property type="protein sequence ID" value="SEA39599.1"/>
    <property type="molecule type" value="Genomic_DNA"/>
</dbReference>
<dbReference type="SUPFAM" id="SSF142338">
    <property type="entry name" value="CofD-like"/>
    <property type="match status" value="1"/>
</dbReference>
<organism evidence="3 4">
    <name type="scientific">Bowdeniella nasicola</name>
    <dbReference type="NCBI Taxonomy" id="208480"/>
    <lineage>
        <taxon>Bacteria</taxon>
        <taxon>Bacillati</taxon>
        <taxon>Actinomycetota</taxon>
        <taxon>Actinomycetes</taxon>
        <taxon>Actinomycetales</taxon>
        <taxon>Actinomycetaceae</taxon>
        <taxon>Bowdeniella</taxon>
    </lineage>
</organism>
<reference evidence="4" key="1">
    <citation type="submission" date="2016-10" db="EMBL/GenBank/DDBJ databases">
        <authorList>
            <person name="Varghese N."/>
            <person name="Submissions S."/>
        </authorList>
    </citation>
    <scope>NUCLEOTIDE SEQUENCE [LARGE SCALE GENOMIC DNA]</scope>
    <source>
        <strain evidence="4">KPR-1</strain>
    </source>
</reference>
<dbReference type="HAMAP" id="MF_00973">
    <property type="entry name" value="Gluconeogen_factor"/>
    <property type="match status" value="1"/>
</dbReference>
<proteinExistence type="inferred from homology"/>
<dbReference type="RefSeq" id="WP_092564526.1">
    <property type="nucleotide sequence ID" value="NZ_FNQV01000008.1"/>
</dbReference>
<dbReference type="GO" id="GO:0005737">
    <property type="term" value="C:cytoplasm"/>
    <property type="evidence" value="ECO:0007669"/>
    <property type="project" value="UniProtKB-SubCell"/>
</dbReference>
<protein>
    <recommendedName>
        <fullName evidence="2">Putative gluconeogenesis factor</fullName>
    </recommendedName>
</protein>
<keyword evidence="4" id="KW-1185">Reference proteome</keyword>
<dbReference type="Proteomes" id="UP000199288">
    <property type="component" value="Unassembled WGS sequence"/>
</dbReference>
<comment type="similarity">
    <text evidence="2">Belongs to the gluconeogenesis factor family.</text>
</comment>
<dbReference type="PANTHER" id="PTHR30135">
    <property type="entry name" value="UNCHARACTERIZED PROTEIN YVCK-RELATED"/>
    <property type="match status" value="1"/>
</dbReference>
<dbReference type="Gene3D" id="3.40.50.10680">
    <property type="entry name" value="CofD-like domains"/>
    <property type="match status" value="1"/>
</dbReference>
<dbReference type="OrthoDB" id="9783842at2"/>
<evidence type="ECO:0000256" key="1">
    <source>
        <dbReference type="ARBA" id="ARBA00022490"/>
    </source>
</evidence>
<dbReference type="PANTHER" id="PTHR30135:SF3">
    <property type="entry name" value="GLUCONEOGENESIS FACTOR-RELATED"/>
    <property type="match status" value="1"/>
</dbReference>
<evidence type="ECO:0000313" key="4">
    <source>
        <dbReference type="Proteomes" id="UP000199288"/>
    </source>
</evidence>
<evidence type="ECO:0000313" key="3">
    <source>
        <dbReference type="EMBL" id="SEA39599.1"/>
    </source>
</evidence>
<dbReference type="Pfam" id="PF01933">
    <property type="entry name" value="CofD"/>
    <property type="match status" value="1"/>
</dbReference>
<accession>A0A1H4AUK1</accession>
<evidence type="ECO:0000256" key="2">
    <source>
        <dbReference type="HAMAP-Rule" id="MF_00973"/>
    </source>
</evidence>
<sequence>MPRTLRAVALGGGHGLSATLRALRFLSEDITAVVTVADDGGSSGRLRDEFGCLPPGDLRMALAALCEGNEWGRTWRDVLQHRFASDGPLGGHAVGNLLIAALWEKLGDEVAGLDLVGRLLGAGGRVLPMSAIPLVIEADLHIEPTADSSHRGAEPVAPRTIRGQVTVAEARGRLDNVHLVPDNPPVRPEVLQALEAADLIILGPGSWYTSVLPHLLVPDLAAAIRSAKARRMIVMNLAPQDQETAGLTPADHLRVLQDHDAALRCDTVIADPLAVADPDDLVHSAYAMGGRVVFRQVRSAERADVHDPLRLAAAIRDAYEGSLGDVAPNLDEE</sequence>
<dbReference type="CDD" id="cd07187">
    <property type="entry name" value="YvcK_like"/>
    <property type="match status" value="1"/>
</dbReference>
<dbReference type="AlphaFoldDB" id="A0A1H4AUK1"/>
<comment type="function">
    <text evidence="2">Required for morphogenesis under gluconeogenic growth conditions.</text>
</comment>
<dbReference type="NCBIfam" id="TIGR01826">
    <property type="entry name" value="CofD_related"/>
    <property type="match status" value="1"/>
</dbReference>
<name>A0A1H4AUK1_9ACTO</name>
<dbReference type="InterPro" id="IPR010119">
    <property type="entry name" value="Gluconeogen_factor"/>
</dbReference>
<keyword evidence="1 2" id="KW-0963">Cytoplasm</keyword>
<dbReference type="InterPro" id="IPR002882">
    <property type="entry name" value="CofD"/>
</dbReference>
<dbReference type="GO" id="GO:0043743">
    <property type="term" value="F:LPPG:FO 2-phospho-L-lactate transferase activity"/>
    <property type="evidence" value="ECO:0007669"/>
    <property type="project" value="InterPro"/>
</dbReference>
<comment type="subcellular location">
    <subcellularLocation>
        <location evidence="2">Cytoplasm</location>
    </subcellularLocation>
</comment>